<dbReference type="EMBL" id="JASEJX010000012">
    <property type="protein sequence ID" value="KAK4519458.1"/>
    <property type="molecule type" value="Genomic_DNA"/>
</dbReference>
<evidence type="ECO:0000313" key="2">
    <source>
        <dbReference type="EMBL" id="KAK4519458.1"/>
    </source>
</evidence>
<name>A0AAN7I2Q5_9FUNG</name>
<gene>
    <name evidence="2" type="ORF">ATC70_009694</name>
</gene>
<dbReference type="AlphaFoldDB" id="A0AAN7I2Q5"/>
<evidence type="ECO:0000259" key="1">
    <source>
        <dbReference type="SMART" id="SM00256"/>
    </source>
</evidence>
<proteinExistence type="predicted"/>
<reference evidence="2 3" key="1">
    <citation type="submission" date="2022-11" db="EMBL/GenBank/DDBJ databases">
        <title>Mucor velutinosus strain NIH1002 WGS.</title>
        <authorList>
            <person name="Subramanian P."/>
            <person name="Mullikin J.C."/>
            <person name="Segre J.A."/>
            <person name="Zelazny A.M."/>
        </authorList>
    </citation>
    <scope>NUCLEOTIDE SEQUENCE [LARGE SCALE GENOMIC DNA]</scope>
    <source>
        <strain evidence="2 3">NIH1002</strain>
    </source>
</reference>
<evidence type="ECO:0000313" key="3">
    <source>
        <dbReference type="Proteomes" id="UP001304243"/>
    </source>
</evidence>
<dbReference type="RefSeq" id="XP_064686124.1">
    <property type="nucleotide sequence ID" value="XM_064828922.1"/>
</dbReference>
<dbReference type="Pfam" id="PF12937">
    <property type="entry name" value="F-box-like"/>
    <property type="match status" value="1"/>
</dbReference>
<dbReference type="Proteomes" id="UP001304243">
    <property type="component" value="Unassembled WGS sequence"/>
</dbReference>
<sequence length="178" mass="20473">MAFTDLAPEIIQAILDCLEAVQDLAECRLVCKAWKPISEQLMLRKKIFLMSEENVLQLVYHLKKAPPFGKLVKYVVFDFQENATANDVYLKLLSFIFTPNLLVLDGYIPIKNIYKEMLSIARESPKKFDKLQVIPQEQHMAINSNDFKTACLLFKKSLKVVTITFTDENKPNWTIGSL</sequence>
<dbReference type="GeneID" id="89953380"/>
<dbReference type="Gene3D" id="1.20.1280.50">
    <property type="match status" value="1"/>
</dbReference>
<accession>A0AAN7I2Q5</accession>
<protein>
    <recommendedName>
        <fullName evidence="1">F-box domain-containing protein</fullName>
    </recommendedName>
</protein>
<dbReference type="InterPro" id="IPR001810">
    <property type="entry name" value="F-box_dom"/>
</dbReference>
<dbReference type="SMART" id="SM00256">
    <property type="entry name" value="FBOX"/>
    <property type="match status" value="1"/>
</dbReference>
<dbReference type="InterPro" id="IPR036047">
    <property type="entry name" value="F-box-like_dom_sf"/>
</dbReference>
<feature type="domain" description="F-box" evidence="1">
    <location>
        <begin position="6"/>
        <end position="47"/>
    </location>
</feature>
<organism evidence="2 3">
    <name type="scientific">Mucor velutinosus</name>
    <dbReference type="NCBI Taxonomy" id="708070"/>
    <lineage>
        <taxon>Eukaryota</taxon>
        <taxon>Fungi</taxon>
        <taxon>Fungi incertae sedis</taxon>
        <taxon>Mucoromycota</taxon>
        <taxon>Mucoromycotina</taxon>
        <taxon>Mucoromycetes</taxon>
        <taxon>Mucorales</taxon>
        <taxon>Mucorineae</taxon>
        <taxon>Mucoraceae</taxon>
        <taxon>Mucor</taxon>
    </lineage>
</organism>
<keyword evidence="3" id="KW-1185">Reference proteome</keyword>
<dbReference type="SUPFAM" id="SSF81383">
    <property type="entry name" value="F-box domain"/>
    <property type="match status" value="1"/>
</dbReference>
<comment type="caution">
    <text evidence="2">The sequence shown here is derived from an EMBL/GenBank/DDBJ whole genome shotgun (WGS) entry which is preliminary data.</text>
</comment>